<keyword evidence="2" id="KW-1185">Reference proteome</keyword>
<dbReference type="Proteomes" id="UP000800092">
    <property type="component" value="Unassembled WGS sequence"/>
</dbReference>
<dbReference type="SUPFAM" id="SSF51182">
    <property type="entry name" value="RmlC-like cupins"/>
    <property type="match status" value="1"/>
</dbReference>
<dbReference type="AlphaFoldDB" id="A0A6A6GVV5"/>
<evidence type="ECO:0000313" key="2">
    <source>
        <dbReference type="Proteomes" id="UP000800092"/>
    </source>
</evidence>
<dbReference type="InterPro" id="IPR014710">
    <property type="entry name" value="RmlC-like_jellyroll"/>
</dbReference>
<evidence type="ECO:0008006" key="3">
    <source>
        <dbReference type="Google" id="ProtNLM"/>
    </source>
</evidence>
<proteinExistence type="predicted"/>
<sequence length="295" mass="32666">MNPSGLLIPPLLSPSIWKFTHGQSLSFTNPSSSHRGSGLLFKTLATGTPNTPENFILLLSKQSSFYSPRHRHNFDQFRFSLQGDFSLAPHLILQQGELAYHPEGVYYGPQDDGPEERLMLVLQCGGASGSGFLSHKQMGEANEALKKTGRFEKGRYVADGVGEGESVDGYEAVWSYANGGRKLLYPEGRYHEPVLMSPENFGWRKTEGAQRMERKLLGVFSERETRAEMLRIDGKGDLTIIGAHAIELAFVLRGSGYVGEEHLQEHSTIKLSPGARCLIASEQGIEVLHFVMPML</sequence>
<dbReference type="InterPro" id="IPR011051">
    <property type="entry name" value="RmlC_Cupin_sf"/>
</dbReference>
<dbReference type="OrthoDB" id="4489274at2759"/>
<gene>
    <name evidence="1" type="ORF">EV356DRAFT_561776</name>
</gene>
<name>A0A6A6GVV5_VIRVR</name>
<protein>
    <recommendedName>
        <fullName evidence="3">RmlC-like cupin</fullName>
    </recommendedName>
</protein>
<dbReference type="EMBL" id="ML991850">
    <property type="protein sequence ID" value="KAF2229942.1"/>
    <property type="molecule type" value="Genomic_DNA"/>
</dbReference>
<reference evidence="1" key="1">
    <citation type="journal article" date="2020" name="Stud. Mycol.">
        <title>101 Dothideomycetes genomes: a test case for predicting lifestyles and emergence of pathogens.</title>
        <authorList>
            <person name="Haridas S."/>
            <person name="Albert R."/>
            <person name="Binder M."/>
            <person name="Bloem J."/>
            <person name="Labutti K."/>
            <person name="Salamov A."/>
            <person name="Andreopoulos B."/>
            <person name="Baker S."/>
            <person name="Barry K."/>
            <person name="Bills G."/>
            <person name="Bluhm B."/>
            <person name="Cannon C."/>
            <person name="Castanera R."/>
            <person name="Culley D."/>
            <person name="Daum C."/>
            <person name="Ezra D."/>
            <person name="Gonzalez J."/>
            <person name="Henrissat B."/>
            <person name="Kuo A."/>
            <person name="Liang C."/>
            <person name="Lipzen A."/>
            <person name="Lutzoni F."/>
            <person name="Magnuson J."/>
            <person name="Mondo S."/>
            <person name="Nolan M."/>
            <person name="Ohm R."/>
            <person name="Pangilinan J."/>
            <person name="Park H.-J."/>
            <person name="Ramirez L."/>
            <person name="Alfaro M."/>
            <person name="Sun H."/>
            <person name="Tritt A."/>
            <person name="Yoshinaga Y."/>
            <person name="Zwiers L.-H."/>
            <person name="Turgeon B."/>
            <person name="Goodwin S."/>
            <person name="Spatafora J."/>
            <person name="Crous P."/>
            <person name="Grigoriev I."/>
        </authorList>
    </citation>
    <scope>NUCLEOTIDE SEQUENCE</scope>
    <source>
        <strain evidence="1">Tuck. ex Michener</strain>
    </source>
</reference>
<organism evidence="1 2">
    <name type="scientific">Viridothelium virens</name>
    <name type="common">Speckled blister lichen</name>
    <name type="synonym">Trypethelium virens</name>
    <dbReference type="NCBI Taxonomy" id="1048519"/>
    <lineage>
        <taxon>Eukaryota</taxon>
        <taxon>Fungi</taxon>
        <taxon>Dikarya</taxon>
        <taxon>Ascomycota</taxon>
        <taxon>Pezizomycotina</taxon>
        <taxon>Dothideomycetes</taxon>
        <taxon>Dothideomycetes incertae sedis</taxon>
        <taxon>Trypetheliales</taxon>
        <taxon>Trypetheliaceae</taxon>
        <taxon>Viridothelium</taxon>
    </lineage>
</organism>
<accession>A0A6A6GVV5</accession>
<dbReference type="Gene3D" id="2.60.120.10">
    <property type="entry name" value="Jelly Rolls"/>
    <property type="match status" value="1"/>
</dbReference>
<evidence type="ECO:0000313" key="1">
    <source>
        <dbReference type="EMBL" id="KAF2229942.1"/>
    </source>
</evidence>